<evidence type="ECO:0000313" key="2">
    <source>
        <dbReference type="EMBL" id="CAD6439931.1"/>
    </source>
</evidence>
<comment type="caution">
    <text evidence="2">The sequence shown here is derived from an EMBL/GenBank/DDBJ whole genome shotgun (WGS) entry which is preliminary data.</text>
</comment>
<feature type="region of interest" description="Disordered" evidence="1">
    <location>
        <begin position="1"/>
        <end position="147"/>
    </location>
</feature>
<organism evidence="2 3">
    <name type="scientific">Sclerotinia trifoliorum</name>
    <dbReference type="NCBI Taxonomy" id="28548"/>
    <lineage>
        <taxon>Eukaryota</taxon>
        <taxon>Fungi</taxon>
        <taxon>Dikarya</taxon>
        <taxon>Ascomycota</taxon>
        <taxon>Pezizomycotina</taxon>
        <taxon>Leotiomycetes</taxon>
        <taxon>Helotiales</taxon>
        <taxon>Sclerotiniaceae</taxon>
        <taxon>Sclerotinia</taxon>
    </lineage>
</organism>
<dbReference type="Proteomes" id="UP000624404">
    <property type="component" value="Unassembled WGS sequence"/>
</dbReference>
<accession>A0A8H2VMB8</accession>
<protein>
    <submittedName>
        <fullName evidence="2">90bd8242-9a93-46d7-ae9e-0cc0d17aa020</fullName>
    </submittedName>
</protein>
<name>A0A8H2VMB8_9HELO</name>
<evidence type="ECO:0000313" key="3">
    <source>
        <dbReference type="Proteomes" id="UP000624404"/>
    </source>
</evidence>
<gene>
    <name evidence="2" type="ORF">SCLTRI_LOCUS571</name>
</gene>
<dbReference type="AlphaFoldDB" id="A0A8H2VMB8"/>
<keyword evidence="3" id="KW-1185">Reference proteome</keyword>
<feature type="compositionally biased region" description="Low complexity" evidence="1">
    <location>
        <begin position="104"/>
        <end position="113"/>
    </location>
</feature>
<feature type="compositionally biased region" description="Polar residues" evidence="1">
    <location>
        <begin position="60"/>
        <end position="74"/>
    </location>
</feature>
<feature type="compositionally biased region" description="Polar residues" evidence="1">
    <location>
        <begin position="114"/>
        <end position="123"/>
    </location>
</feature>
<evidence type="ECO:0000256" key="1">
    <source>
        <dbReference type="SAM" id="MobiDB-lite"/>
    </source>
</evidence>
<sequence length="216" mass="23406">MLEREDSLGSSQRRGGSEGAPPDLPLSQRSRLSSTSDQDGHPNDGSAVLTAINTHKRTKSNTSADSETVSPTNRHLQKRARETFTSDMQESSSPSLPSSPPSYPRRMTPSSPSQLTVEDTSPTPEKRGTLSPSYEPPSSPYTTNGGLSARKVREISDVAGGFTARVFTLQLEEGNNREAPLLILGLIALASLAKHAETLRMSEKWVNLNDFQLLTD</sequence>
<dbReference type="EMBL" id="CAJHIA010000002">
    <property type="protein sequence ID" value="CAD6439931.1"/>
    <property type="molecule type" value="Genomic_DNA"/>
</dbReference>
<reference evidence="2" key="1">
    <citation type="submission" date="2020-10" db="EMBL/GenBank/DDBJ databases">
        <authorList>
            <person name="Kusch S."/>
        </authorList>
    </citation>
    <scope>NUCLEOTIDE SEQUENCE</scope>
    <source>
        <strain evidence="2">SwB9</strain>
    </source>
</reference>
<proteinExistence type="predicted"/>
<feature type="compositionally biased region" description="Polar residues" evidence="1">
    <location>
        <begin position="27"/>
        <end position="37"/>
    </location>
</feature>